<comment type="caution">
    <text evidence="2">The sequence shown here is derived from an EMBL/GenBank/DDBJ whole genome shotgun (WGS) entry which is preliminary data.</text>
</comment>
<dbReference type="InterPro" id="IPR018561">
    <property type="entry name" value="AosR"/>
</dbReference>
<dbReference type="Proteomes" id="UP001501074">
    <property type="component" value="Unassembled WGS sequence"/>
</dbReference>
<evidence type="ECO:0008006" key="4">
    <source>
        <dbReference type="Google" id="ProtNLM"/>
    </source>
</evidence>
<accession>A0ABP6YWG9</accession>
<dbReference type="EMBL" id="BAAAZO010000001">
    <property type="protein sequence ID" value="GAA3592455.1"/>
    <property type="molecule type" value="Genomic_DNA"/>
</dbReference>
<proteinExistence type="predicted"/>
<gene>
    <name evidence="2" type="ORF">GCM10022223_03890</name>
</gene>
<organism evidence="2 3">
    <name type="scientific">Kineosporia mesophila</name>
    <dbReference type="NCBI Taxonomy" id="566012"/>
    <lineage>
        <taxon>Bacteria</taxon>
        <taxon>Bacillati</taxon>
        <taxon>Actinomycetota</taxon>
        <taxon>Actinomycetes</taxon>
        <taxon>Kineosporiales</taxon>
        <taxon>Kineosporiaceae</taxon>
        <taxon>Kineosporia</taxon>
    </lineage>
</organism>
<protein>
    <recommendedName>
        <fullName evidence="4">DUF2017 domain-containing protein</fullName>
    </recommendedName>
</protein>
<evidence type="ECO:0000313" key="2">
    <source>
        <dbReference type="EMBL" id="GAA3592455.1"/>
    </source>
</evidence>
<feature type="compositionally biased region" description="Low complexity" evidence="1">
    <location>
        <begin position="61"/>
        <end position="79"/>
    </location>
</feature>
<name>A0ABP6YWG9_9ACTN</name>
<keyword evidence="3" id="KW-1185">Reference proteome</keyword>
<reference evidence="3" key="1">
    <citation type="journal article" date="2019" name="Int. J. Syst. Evol. Microbiol.">
        <title>The Global Catalogue of Microorganisms (GCM) 10K type strain sequencing project: providing services to taxonomists for standard genome sequencing and annotation.</title>
        <authorList>
            <consortium name="The Broad Institute Genomics Platform"/>
            <consortium name="The Broad Institute Genome Sequencing Center for Infectious Disease"/>
            <person name="Wu L."/>
            <person name="Ma J."/>
        </authorList>
    </citation>
    <scope>NUCLEOTIDE SEQUENCE [LARGE SCALE GENOMIC DNA]</scope>
    <source>
        <strain evidence="3">JCM 16902</strain>
    </source>
</reference>
<sequence length="194" mass="21365">MAHRKAPFKHSRAGVQVNLDDQEREILVHLLGQLDELLDDGRPAGEVDPLEALVGMRGTTDETPPATPDDPALARLLPDGNRDDPEASAEYRRLTEYGLRSRKRSGARTAAGALNRPAPVVLSSEEALSLMKALTDVRLVLGERLELKTDEDAESLHQRLWAGDEAESWMATASIYEVLTAWQEHLVVAVSKKL</sequence>
<feature type="region of interest" description="Disordered" evidence="1">
    <location>
        <begin position="57"/>
        <end position="87"/>
    </location>
</feature>
<evidence type="ECO:0000313" key="3">
    <source>
        <dbReference type="Proteomes" id="UP001501074"/>
    </source>
</evidence>
<dbReference type="Pfam" id="PF09438">
    <property type="entry name" value="DUF2017"/>
    <property type="match status" value="1"/>
</dbReference>
<dbReference type="RefSeq" id="WP_231485016.1">
    <property type="nucleotide sequence ID" value="NZ_BAAAZO010000001.1"/>
</dbReference>
<evidence type="ECO:0000256" key="1">
    <source>
        <dbReference type="SAM" id="MobiDB-lite"/>
    </source>
</evidence>